<feature type="domain" description="TPM" evidence="3">
    <location>
        <begin position="38"/>
        <end position="160"/>
    </location>
</feature>
<dbReference type="Proteomes" id="UP000255213">
    <property type="component" value="Unassembled WGS sequence"/>
</dbReference>
<dbReference type="RefSeq" id="WP_075098191.1">
    <property type="nucleotide sequence ID" value="NZ_MSJL01000001.1"/>
</dbReference>
<evidence type="ECO:0000313" key="6">
    <source>
        <dbReference type="Proteomes" id="UP000186437"/>
    </source>
</evidence>
<evidence type="ECO:0000313" key="7">
    <source>
        <dbReference type="Proteomes" id="UP000255213"/>
    </source>
</evidence>
<protein>
    <submittedName>
        <fullName evidence="5">Beta-propeller domain-containing protein</fullName>
    </submittedName>
    <submittedName>
        <fullName evidence="4">Methanol dehydrogenase</fullName>
    </submittedName>
</protein>
<dbReference type="EMBL" id="MSJL01000001">
    <property type="protein sequence ID" value="OLF50758.1"/>
    <property type="molecule type" value="Genomic_DNA"/>
</dbReference>
<evidence type="ECO:0000313" key="4">
    <source>
        <dbReference type="EMBL" id="OLF50758.1"/>
    </source>
</evidence>
<feature type="region of interest" description="Disordered" evidence="1">
    <location>
        <begin position="233"/>
        <end position="262"/>
    </location>
</feature>
<reference evidence="4" key="1">
    <citation type="submission" date="2016-12" db="EMBL/GenBank/DDBJ databases">
        <authorList>
            <person name="Song W.-J."/>
            <person name="Kurnit D.M."/>
        </authorList>
    </citation>
    <scope>NUCLEOTIDE SEQUENCE [LARGE SCALE GENOMIC DNA]</scope>
    <source>
        <strain evidence="4">ATCC 51725</strain>
    </source>
</reference>
<dbReference type="OrthoDB" id="9810918at2"/>
<reference evidence="5 7" key="3">
    <citation type="submission" date="2018-06" db="EMBL/GenBank/DDBJ databases">
        <authorList>
            <consortium name="Pathogen Informatics"/>
            <person name="Doyle S."/>
        </authorList>
    </citation>
    <scope>NUCLEOTIDE SEQUENCE [LARGE SCALE GENOMIC DNA]</scope>
    <source>
        <strain evidence="5 7">NCTC12957</strain>
    </source>
</reference>
<dbReference type="PANTHER" id="PTHR30373">
    <property type="entry name" value="UPF0603 PROTEIN YGCG"/>
    <property type="match status" value="1"/>
</dbReference>
<dbReference type="Proteomes" id="UP000186437">
    <property type="component" value="Unassembled WGS sequence"/>
</dbReference>
<dbReference type="AlphaFoldDB" id="A0A1Q8EG72"/>
<evidence type="ECO:0000313" key="5">
    <source>
        <dbReference type="EMBL" id="SUN07875.1"/>
    </source>
</evidence>
<organism evidence="4 6">
    <name type="scientific">Streptococcus acidominimus</name>
    <dbReference type="NCBI Taxonomy" id="1326"/>
    <lineage>
        <taxon>Bacteria</taxon>
        <taxon>Bacillati</taxon>
        <taxon>Bacillota</taxon>
        <taxon>Bacilli</taxon>
        <taxon>Lactobacillales</taxon>
        <taxon>Streptococcaceae</taxon>
        <taxon>Streptococcus</taxon>
    </lineage>
</organism>
<dbReference type="Gene3D" id="3.10.310.50">
    <property type="match status" value="1"/>
</dbReference>
<proteinExistence type="predicted"/>
<evidence type="ECO:0000256" key="1">
    <source>
        <dbReference type="SAM" id="MobiDB-lite"/>
    </source>
</evidence>
<keyword evidence="2" id="KW-0812">Transmembrane</keyword>
<keyword evidence="6" id="KW-1185">Reference proteome</keyword>
<feature type="compositionally biased region" description="Gly residues" evidence="1">
    <location>
        <begin position="241"/>
        <end position="262"/>
    </location>
</feature>
<accession>A0A1Q8EG72</accession>
<dbReference type="EMBL" id="UHEN01000001">
    <property type="protein sequence ID" value="SUN07875.1"/>
    <property type="molecule type" value="Genomic_DNA"/>
</dbReference>
<gene>
    <name evidence="4" type="ORF">BU200_00015</name>
    <name evidence="5" type="ORF">NCTC12957_01455</name>
</gene>
<feature type="transmembrane region" description="Helical" evidence="2">
    <location>
        <begin position="183"/>
        <end position="201"/>
    </location>
</feature>
<name>A0A1Q8EG72_STRAI</name>
<dbReference type="InterPro" id="IPR007621">
    <property type="entry name" value="TPM_dom"/>
</dbReference>
<evidence type="ECO:0000259" key="3">
    <source>
        <dbReference type="Pfam" id="PF04536"/>
    </source>
</evidence>
<dbReference type="Pfam" id="PF04536">
    <property type="entry name" value="TPM_phosphatase"/>
    <property type="match status" value="1"/>
</dbReference>
<reference evidence="6" key="2">
    <citation type="submission" date="2016-12" db="EMBL/GenBank/DDBJ databases">
        <authorList>
            <person name="Gulvik C.A."/>
        </authorList>
    </citation>
    <scope>NUCLEOTIDE SEQUENCE [LARGE SCALE GENOMIC DNA]</scope>
    <source>
        <strain evidence="6">ATCC 51725</strain>
    </source>
</reference>
<keyword evidence="2" id="KW-0472">Membrane</keyword>
<sequence>MKKGVIWLVGLLLLPMILLIPTSSVVAQVPDRPQESTVVDETNSLSQETIQAIDSENRAWKSTSEQLQVGIYMTSQLSGDIESLANELFRKWQVGFAGTNNGVLVVIALEDRKFRIETSDNAATVLTDVTSRRILEDARSFFREGDYNGGVRYIVDAIGDRFYGTERAQARMEDFEEESGEESFQAVIPFIIALVIVVAIFKDSGRGGRGGRGGGRNALLWLLLNGSSGNSNGGSHSSGSSGFGGGGWSGGGGGGGGASSGW</sequence>
<keyword evidence="2" id="KW-1133">Transmembrane helix</keyword>
<evidence type="ECO:0000256" key="2">
    <source>
        <dbReference type="SAM" id="Phobius"/>
    </source>
</evidence>
<dbReference type="PANTHER" id="PTHR30373:SF2">
    <property type="entry name" value="UPF0603 PROTEIN YGCG"/>
    <property type="match status" value="1"/>
</dbReference>